<gene>
    <name evidence="2" type="ORF">BACPLE_01736</name>
</gene>
<protein>
    <submittedName>
        <fullName evidence="2">Uncharacterized protein</fullName>
    </submittedName>
</protein>
<dbReference type="AlphaFoldDB" id="B5CYD9"/>
<reference evidence="2 3" key="1">
    <citation type="submission" date="2008-08" db="EMBL/GenBank/DDBJ databases">
        <title>Draft genome sequence of Bacteroides plebeius (DSM 17135).</title>
        <authorList>
            <person name="Sudarsanam P."/>
            <person name="Ley R."/>
            <person name="Guruge J."/>
            <person name="Turnbaugh P.J."/>
            <person name="Mahowald M."/>
            <person name="Liep D."/>
            <person name="Gordon J."/>
        </authorList>
    </citation>
    <scope>NUCLEOTIDE SEQUENCE [LARGE SCALE GENOMIC DNA]</scope>
    <source>
        <strain evidence="3">DSM 17135 / JCM 12973 / M2</strain>
    </source>
</reference>
<reference evidence="2 3" key="2">
    <citation type="submission" date="2008-08" db="EMBL/GenBank/DDBJ databases">
        <authorList>
            <person name="Fulton L."/>
            <person name="Clifton S."/>
            <person name="Fulton B."/>
            <person name="Xu J."/>
            <person name="Minx P."/>
            <person name="Pepin K.H."/>
            <person name="Johnson M."/>
            <person name="Thiruvilangam P."/>
            <person name="Bhonagiri V."/>
            <person name="Nash W.E."/>
            <person name="Mardis E.R."/>
            <person name="Wilson R.K."/>
        </authorList>
    </citation>
    <scope>NUCLEOTIDE SEQUENCE [LARGE SCALE GENOMIC DNA]</scope>
    <source>
        <strain evidence="3">DSM 17135 / JCM 12973 / M2</strain>
    </source>
</reference>
<dbReference type="HOGENOM" id="CLU_2022123_0_0_10"/>
<sequence length="122" mass="13427">MKKILSVLLLSLFTLLPMQVQGQFVSYNQIENGKYEAVIYYSSTTGQKSTYELVVTVTNDVVTAIHFGNGGSVHSGFNNEGYTYSGGQLSFSRDYHGNITGASTTVKVTYPNGTTQYFQIEL</sequence>
<dbReference type="EMBL" id="ABQC02000019">
    <property type="protein sequence ID" value="EDY95470.1"/>
    <property type="molecule type" value="Genomic_DNA"/>
</dbReference>
<comment type="caution">
    <text evidence="2">The sequence shown here is derived from an EMBL/GenBank/DDBJ whole genome shotgun (WGS) entry which is preliminary data.</text>
</comment>
<name>B5CYD9_PHOPM</name>
<dbReference type="OrthoDB" id="1377135at2"/>
<proteinExistence type="predicted"/>
<accession>B5CYD9</accession>
<evidence type="ECO:0000313" key="2">
    <source>
        <dbReference type="EMBL" id="EDY95470.1"/>
    </source>
</evidence>
<evidence type="ECO:0000313" key="3">
    <source>
        <dbReference type="Proteomes" id="UP000003452"/>
    </source>
</evidence>
<dbReference type="GeneID" id="43184758"/>
<dbReference type="Proteomes" id="UP000003452">
    <property type="component" value="Unassembled WGS sequence"/>
</dbReference>
<feature type="signal peptide" evidence="1">
    <location>
        <begin position="1"/>
        <end position="22"/>
    </location>
</feature>
<dbReference type="RefSeq" id="WP_007561026.1">
    <property type="nucleotide sequence ID" value="NZ_DS990130.1"/>
</dbReference>
<keyword evidence="1" id="KW-0732">Signal</keyword>
<evidence type="ECO:0000256" key="1">
    <source>
        <dbReference type="SAM" id="SignalP"/>
    </source>
</evidence>
<feature type="chain" id="PRO_5002830964" evidence="1">
    <location>
        <begin position="23"/>
        <end position="122"/>
    </location>
</feature>
<organism evidence="2 3">
    <name type="scientific">Phocaeicola plebeius (strain DSM 17135 / JCM 12973 / CCUG 54634 / M2)</name>
    <name type="common">Bacteroides plebeius</name>
    <dbReference type="NCBI Taxonomy" id="484018"/>
    <lineage>
        <taxon>Bacteria</taxon>
        <taxon>Pseudomonadati</taxon>
        <taxon>Bacteroidota</taxon>
        <taxon>Bacteroidia</taxon>
        <taxon>Bacteroidales</taxon>
        <taxon>Bacteroidaceae</taxon>
        <taxon>Phocaeicola</taxon>
    </lineage>
</organism>